<organism evidence="2 3">
    <name type="scientific">Fusarium globosum</name>
    <dbReference type="NCBI Taxonomy" id="78864"/>
    <lineage>
        <taxon>Eukaryota</taxon>
        <taxon>Fungi</taxon>
        <taxon>Dikarya</taxon>
        <taxon>Ascomycota</taxon>
        <taxon>Pezizomycotina</taxon>
        <taxon>Sordariomycetes</taxon>
        <taxon>Hypocreomycetidae</taxon>
        <taxon>Hypocreales</taxon>
        <taxon>Nectriaceae</taxon>
        <taxon>Fusarium</taxon>
        <taxon>Fusarium fujikuroi species complex</taxon>
    </lineage>
</organism>
<gene>
    <name evidence="2" type="ORF">FGLOB1_3497</name>
</gene>
<sequence>MSKSEVQITDAQHVEQVDPMAAEERPLVEGRLVRKIEMHLMPMYGSSWSSATLAKRFIIFLSASILSGAFGDVLSGSFLLRKYPYKADF</sequence>
<keyword evidence="1" id="KW-0812">Transmembrane</keyword>
<keyword evidence="3" id="KW-1185">Reference proteome</keyword>
<name>A0A8H5YKR8_9HYPO</name>
<evidence type="ECO:0000313" key="2">
    <source>
        <dbReference type="EMBL" id="KAF5714440.1"/>
    </source>
</evidence>
<feature type="transmembrane region" description="Helical" evidence="1">
    <location>
        <begin position="57"/>
        <end position="80"/>
    </location>
</feature>
<evidence type="ECO:0000313" key="3">
    <source>
        <dbReference type="Proteomes" id="UP000532311"/>
    </source>
</evidence>
<accession>A0A8H5YKR8</accession>
<dbReference type="EMBL" id="JAAQPF010000133">
    <property type="protein sequence ID" value="KAF5714440.1"/>
    <property type="molecule type" value="Genomic_DNA"/>
</dbReference>
<keyword evidence="1" id="KW-0472">Membrane</keyword>
<dbReference type="Proteomes" id="UP000532311">
    <property type="component" value="Unassembled WGS sequence"/>
</dbReference>
<protein>
    <submittedName>
        <fullName evidence="2">Allantoate permease</fullName>
    </submittedName>
</protein>
<dbReference type="AlphaFoldDB" id="A0A8H5YKR8"/>
<proteinExistence type="predicted"/>
<keyword evidence="1" id="KW-1133">Transmembrane helix</keyword>
<comment type="caution">
    <text evidence="2">The sequence shown here is derived from an EMBL/GenBank/DDBJ whole genome shotgun (WGS) entry which is preliminary data.</text>
</comment>
<reference evidence="2 3" key="1">
    <citation type="submission" date="2020-05" db="EMBL/GenBank/DDBJ databases">
        <title>Identification and distribution of gene clusters putatively required for synthesis of sphingolipid metabolism inhibitors in phylogenetically diverse species of the filamentous fungus Fusarium.</title>
        <authorList>
            <person name="Kim H.-S."/>
            <person name="Busman M."/>
            <person name="Brown D.W."/>
            <person name="Divon H."/>
            <person name="Uhlig S."/>
            <person name="Proctor R.H."/>
        </authorList>
    </citation>
    <scope>NUCLEOTIDE SEQUENCE [LARGE SCALE GENOMIC DNA]</scope>
    <source>
        <strain evidence="2 3">NRRL 26131</strain>
    </source>
</reference>
<evidence type="ECO:0000256" key="1">
    <source>
        <dbReference type="SAM" id="Phobius"/>
    </source>
</evidence>